<feature type="non-terminal residue" evidence="2">
    <location>
        <position position="1"/>
    </location>
</feature>
<name>Q9ER13_RAT</name>
<sequence length="67" mass="7486">TSRSSLNLKADDGLRPNCKTSQITVVSGDPSEENTRPRAAQRPSRHMQTGRNYNTVYLSTFFKDLNG</sequence>
<organism evidence="2">
    <name type="scientific">Rattus norvegicus</name>
    <name type="common">Rat</name>
    <dbReference type="NCBI Taxonomy" id="10116"/>
    <lineage>
        <taxon>Eukaryota</taxon>
        <taxon>Metazoa</taxon>
        <taxon>Chordata</taxon>
        <taxon>Craniata</taxon>
        <taxon>Vertebrata</taxon>
        <taxon>Euteleostomi</taxon>
        <taxon>Mammalia</taxon>
        <taxon>Eutheria</taxon>
        <taxon>Euarchontoglires</taxon>
        <taxon>Glires</taxon>
        <taxon>Rodentia</taxon>
        <taxon>Myomorpha</taxon>
        <taxon>Muroidea</taxon>
        <taxon>Muridae</taxon>
        <taxon>Murinae</taxon>
        <taxon>Rattus</taxon>
    </lineage>
</organism>
<reference evidence="2" key="1">
    <citation type="journal article" date="2001" name="Life Sci.">
        <title>Regional expression of the splice variants of Kv4.3 in rat brain and effects of C-terminus deletion on expressed K+ currents.</title>
        <authorList>
            <person name="Ohya S."/>
            <person name="Tanaka M."/>
            <person name="Oku T."/>
            <person name="Furuyama T."/>
            <person name="Mori N."/>
            <person name="Giles W.R."/>
            <person name="Watanabe M."/>
            <person name="Imaizumi Y."/>
        </authorList>
    </citation>
    <scope>NUCLEOTIDE SEQUENCE</scope>
    <source>
        <tissue evidence="2">Brain</tissue>
    </source>
</reference>
<proteinExistence type="evidence at transcript level"/>
<evidence type="ECO:0000313" key="2">
    <source>
        <dbReference type="EMBL" id="BAB20261.1"/>
    </source>
</evidence>
<feature type="non-terminal residue" evidence="2">
    <location>
        <position position="67"/>
    </location>
</feature>
<evidence type="ECO:0000256" key="1">
    <source>
        <dbReference type="SAM" id="MobiDB-lite"/>
    </source>
</evidence>
<protein>
    <submittedName>
        <fullName evidence="2">A-type K channel Kv4.3</fullName>
    </submittedName>
</protein>
<feature type="region of interest" description="Disordered" evidence="1">
    <location>
        <begin position="24"/>
        <end position="49"/>
    </location>
</feature>
<dbReference type="EMBL" id="AB008806">
    <property type="protein sequence ID" value="BAB20261.1"/>
    <property type="molecule type" value="mRNA"/>
</dbReference>
<dbReference type="AlphaFoldDB" id="Q9ER13"/>
<accession>Q9ER13</accession>